<proteinExistence type="predicted"/>
<name>A0A4C1Y1D8_EUMVA</name>
<keyword evidence="3" id="KW-1185">Reference proteome</keyword>
<feature type="region of interest" description="Disordered" evidence="1">
    <location>
        <begin position="1"/>
        <end position="82"/>
    </location>
</feature>
<dbReference type="EMBL" id="BGZK01001024">
    <property type="protein sequence ID" value="GBP68794.1"/>
    <property type="molecule type" value="Genomic_DNA"/>
</dbReference>
<evidence type="ECO:0000313" key="2">
    <source>
        <dbReference type="EMBL" id="GBP68794.1"/>
    </source>
</evidence>
<organism evidence="2 3">
    <name type="scientific">Eumeta variegata</name>
    <name type="common">Bagworm moth</name>
    <name type="synonym">Eumeta japonica</name>
    <dbReference type="NCBI Taxonomy" id="151549"/>
    <lineage>
        <taxon>Eukaryota</taxon>
        <taxon>Metazoa</taxon>
        <taxon>Ecdysozoa</taxon>
        <taxon>Arthropoda</taxon>
        <taxon>Hexapoda</taxon>
        <taxon>Insecta</taxon>
        <taxon>Pterygota</taxon>
        <taxon>Neoptera</taxon>
        <taxon>Endopterygota</taxon>
        <taxon>Lepidoptera</taxon>
        <taxon>Glossata</taxon>
        <taxon>Ditrysia</taxon>
        <taxon>Tineoidea</taxon>
        <taxon>Psychidae</taxon>
        <taxon>Oiketicinae</taxon>
        <taxon>Eumeta</taxon>
    </lineage>
</organism>
<accession>A0A4C1Y1D8</accession>
<gene>
    <name evidence="2" type="ORF">EVAR_36556_1</name>
</gene>
<dbReference type="AlphaFoldDB" id="A0A4C1Y1D8"/>
<reference evidence="2 3" key="1">
    <citation type="journal article" date="2019" name="Commun. Biol.">
        <title>The bagworm genome reveals a unique fibroin gene that provides high tensile strength.</title>
        <authorList>
            <person name="Kono N."/>
            <person name="Nakamura H."/>
            <person name="Ohtoshi R."/>
            <person name="Tomita M."/>
            <person name="Numata K."/>
            <person name="Arakawa K."/>
        </authorList>
    </citation>
    <scope>NUCLEOTIDE SEQUENCE [LARGE SCALE GENOMIC DNA]</scope>
</reference>
<evidence type="ECO:0000313" key="3">
    <source>
        <dbReference type="Proteomes" id="UP000299102"/>
    </source>
</evidence>
<sequence length="82" mass="8739">MTRESPPSGVHRQVQTSLAAPVAPLVTRGHSVAGAGPGPDARPRKRANLDCVSGRRPPAARRPPRRSPAPRIRLPEVATDPR</sequence>
<evidence type="ECO:0000256" key="1">
    <source>
        <dbReference type="SAM" id="MobiDB-lite"/>
    </source>
</evidence>
<dbReference type="Proteomes" id="UP000299102">
    <property type="component" value="Unassembled WGS sequence"/>
</dbReference>
<protein>
    <submittedName>
        <fullName evidence="2">Uncharacterized protein</fullName>
    </submittedName>
</protein>
<comment type="caution">
    <text evidence="2">The sequence shown here is derived from an EMBL/GenBank/DDBJ whole genome shotgun (WGS) entry which is preliminary data.</text>
</comment>